<feature type="region of interest" description="Disordered" evidence="1">
    <location>
        <begin position="312"/>
        <end position="428"/>
    </location>
</feature>
<dbReference type="OrthoDB" id="435460at2759"/>
<dbReference type="InterPro" id="IPR001357">
    <property type="entry name" value="BRCT_dom"/>
</dbReference>
<feature type="compositionally biased region" description="Basic and acidic residues" evidence="1">
    <location>
        <begin position="407"/>
        <end position="418"/>
    </location>
</feature>
<feature type="domain" description="BRCT" evidence="2">
    <location>
        <begin position="121"/>
        <end position="193"/>
    </location>
</feature>
<name>A0A427YUV1_9TREE</name>
<evidence type="ECO:0000259" key="2">
    <source>
        <dbReference type="PROSITE" id="PS50172"/>
    </source>
</evidence>
<dbReference type="CDD" id="cd11655">
    <property type="entry name" value="rap1_myb-like"/>
    <property type="match status" value="1"/>
</dbReference>
<evidence type="ECO:0000313" key="3">
    <source>
        <dbReference type="EMBL" id="RSH94819.1"/>
    </source>
</evidence>
<sequence length="690" mass="76187">MSEILQGERVFLPEDQFDPQALQLLEQKATALGAEVVTERATATITLVNPCSLAYAKLNPSERARDDVVPYHWLSTCLLRQTRVDMSDLAVAVPVFVHPDRSKDHAPLKVWVSINIHRAQGEVPQEAQARVISLFEERGALALPKRAHSDVLVVDKETKFYATVIKEMKEHGRDWQKVVQRDWVEDCVNSGKLGWVMAPGPIVTAKAEEQDGEKENDSFEDEPERPKGRGPGRPAGKPRIEYTPEDDEFLVRYLAAYFPGGAWGSRKTFKTLASSAAQYPIAERHSDQSWHERFKKNSAAFSKRVEKFIRAGVDASLKTAAERERAREKEQKRQAEAEQGQRQAEASREGPGPSGAQAGPSSRPTRAAAGPARGATATSPIAASSNRRMLVTADEDDGAPSHAAHAVQDDQNARREARPGVWPHRPKLASLAPDALPISKRLSLNPTEEQLEIERTLLVVRQSQGSLETQGSNGHDESLARGHGEETQALLSDFARARQEAAANAMGDRAEVATTRAVPVAAEEAAPATAVEQPRRAHEIESNAVAEAPASSRRRSALQAELEESTAKRSKRAIGTSLRRPRPSSPDRIAARAIVPPSRQSLPSTGQTEPTPNRRALIQERLTPRQHAESVLRGQQLVLEQRDRYRAKIAEYEKKYGLTAKEVLDEVRKLRVKSGSWDVIDAGLHERFGW</sequence>
<dbReference type="EMBL" id="RSCD01000002">
    <property type="protein sequence ID" value="RSH94819.1"/>
    <property type="molecule type" value="Genomic_DNA"/>
</dbReference>
<dbReference type="Proteomes" id="UP000279259">
    <property type="component" value="Unassembled WGS sequence"/>
</dbReference>
<evidence type="ECO:0000256" key="1">
    <source>
        <dbReference type="SAM" id="MobiDB-lite"/>
    </source>
</evidence>
<feature type="compositionally biased region" description="Basic and acidic residues" evidence="1">
    <location>
        <begin position="206"/>
        <end position="217"/>
    </location>
</feature>
<accession>A0A427YUV1</accession>
<feature type="region of interest" description="Disordered" evidence="1">
    <location>
        <begin position="206"/>
        <end position="241"/>
    </location>
</feature>
<feature type="compositionally biased region" description="Low complexity" evidence="1">
    <location>
        <begin position="337"/>
        <end position="379"/>
    </location>
</feature>
<dbReference type="SUPFAM" id="SSF52113">
    <property type="entry name" value="BRCT domain"/>
    <property type="match status" value="1"/>
</dbReference>
<feature type="region of interest" description="Disordered" evidence="1">
    <location>
        <begin position="524"/>
        <end position="613"/>
    </location>
</feature>
<dbReference type="InterPro" id="IPR036420">
    <property type="entry name" value="BRCT_dom_sf"/>
</dbReference>
<feature type="compositionally biased region" description="Polar residues" evidence="1">
    <location>
        <begin position="598"/>
        <end position="611"/>
    </location>
</feature>
<dbReference type="Gene3D" id="1.10.10.60">
    <property type="entry name" value="Homeodomain-like"/>
    <property type="match status" value="1"/>
</dbReference>
<protein>
    <recommendedName>
        <fullName evidence="2">BRCT domain-containing protein</fullName>
    </recommendedName>
</protein>
<evidence type="ECO:0000313" key="4">
    <source>
        <dbReference type="Proteomes" id="UP000279259"/>
    </source>
</evidence>
<keyword evidence="4" id="KW-1185">Reference proteome</keyword>
<comment type="caution">
    <text evidence="3">The sequence shown here is derived from an EMBL/GenBank/DDBJ whole genome shotgun (WGS) entry which is preliminary data.</text>
</comment>
<feature type="domain" description="BRCT" evidence="2">
    <location>
        <begin position="1"/>
        <end position="91"/>
    </location>
</feature>
<dbReference type="Gene3D" id="3.40.50.10190">
    <property type="entry name" value="BRCT domain"/>
    <property type="match status" value="1"/>
</dbReference>
<dbReference type="AlphaFoldDB" id="A0A427YUV1"/>
<dbReference type="PROSITE" id="PS50172">
    <property type="entry name" value="BRCT"/>
    <property type="match status" value="2"/>
</dbReference>
<proteinExistence type="predicted"/>
<feature type="compositionally biased region" description="Basic and acidic residues" evidence="1">
    <location>
        <begin position="320"/>
        <end position="336"/>
    </location>
</feature>
<organism evidence="3 4">
    <name type="scientific">Saitozyma podzolica</name>
    <dbReference type="NCBI Taxonomy" id="1890683"/>
    <lineage>
        <taxon>Eukaryota</taxon>
        <taxon>Fungi</taxon>
        <taxon>Dikarya</taxon>
        <taxon>Basidiomycota</taxon>
        <taxon>Agaricomycotina</taxon>
        <taxon>Tremellomycetes</taxon>
        <taxon>Tremellales</taxon>
        <taxon>Trimorphomycetaceae</taxon>
        <taxon>Saitozyma</taxon>
    </lineage>
</organism>
<gene>
    <name evidence="3" type="ORF">EHS25_004625</name>
</gene>
<dbReference type="STRING" id="1890683.A0A427YUV1"/>
<reference evidence="3 4" key="1">
    <citation type="submission" date="2018-11" db="EMBL/GenBank/DDBJ databases">
        <title>Genome sequence of Saitozyma podzolica DSM 27192.</title>
        <authorList>
            <person name="Aliyu H."/>
            <person name="Gorte O."/>
            <person name="Ochsenreither K."/>
        </authorList>
    </citation>
    <scope>NUCLEOTIDE SEQUENCE [LARGE SCALE GENOMIC DNA]</scope>
    <source>
        <strain evidence="3 4">DSM 27192</strain>
    </source>
</reference>